<keyword evidence="2" id="KW-0813">Transport</keyword>
<keyword evidence="4 6" id="KW-0067">ATP-binding</keyword>
<dbReference type="GO" id="GO:0005524">
    <property type="term" value="F:ATP binding"/>
    <property type="evidence" value="ECO:0007669"/>
    <property type="project" value="UniProtKB-KW"/>
</dbReference>
<evidence type="ECO:0000256" key="1">
    <source>
        <dbReference type="ARBA" id="ARBA00005417"/>
    </source>
</evidence>
<evidence type="ECO:0000313" key="6">
    <source>
        <dbReference type="EMBL" id="SKC81459.1"/>
    </source>
</evidence>
<sequence>MIRLENITKIFKKRSFSGENTLAVDNVSLTIDKGKILGLVGESGCGKSTLGRIILRLTPVDKGKIYFYNRDITNYTFKEMQAIRREMQIIFQHPDTSLNPRKKIKHSLIEPFKIHRLSSKNEDNIMSRIMKYLDLVGLNEEILDRYPNQISGGQIQRVVLARVLVLEPKFLILDEATSMLDVSVQAQIIELLRKIKKEFDITYLFISHDIDLVKAFCDDIAVMKDGKIVELGSSERIYNSPVHEYTRKLVKTFREF</sequence>
<dbReference type="Gene3D" id="3.40.50.300">
    <property type="entry name" value="P-loop containing nucleotide triphosphate hydrolases"/>
    <property type="match status" value="1"/>
</dbReference>
<dbReference type="Proteomes" id="UP000190285">
    <property type="component" value="Unassembled WGS sequence"/>
</dbReference>
<dbReference type="GO" id="GO:0055085">
    <property type="term" value="P:transmembrane transport"/>
    <property type="evidence" value="ECO:0007669"/>
    <property type="project" value="UniProtKB-ARBA"/>
</dbReference>
<dbReference type="InterPro" id="IPR027417">
    <property type="entry name" value="P-loop_NTPase"/>
</dbReference>
<evidence type="ECO:0000313" key="7">
    <source>
        <dbReference type="Proteomes" id="UP000190285"/>
    </source>
</evidence>
<dbReference type="GO" id="GO:0016887">
    <property type="term" value="F:ATP hydrolysis activity"/>
    <property type="evidence" value="ECO:0007669"/>
    <property type="project" value="InterPro"/>
</dbReference>
<dbReference type="Pfam" id="PF00005">
    <property type="entry name" value="ABC_tran"/>
    <property type="match status" value="1"/>
</dbReference>
<dbReference type="CDD" id="cd03257">
    <property type="entry name" value="ABC_NikE_OppD_transporters"/>
    <property type="match status" value="1"/>
</dbReference>
<dbReference type="OrthoDB" id="9806285at2"/>
<evidence type="ECO:0000256" key="4">
    <source>
        <dbReference type="ARBA" id="ARBA00022840"/>
    </source>
</evidence>
<gene>
    <name evidence="6" type="ORF">SAMN02194393_03612</name>
</gene>
<keyword evidence="7" id="KW-1185">Reference proteome</keyword>
<name>A0A1T5M0P9_9FIRM</name>
<dbReference type="InterPro" id="IPR003593">
    <property type="entry name" value="AAA+_ATPase"/>
</dbReference>
<dbReference type="AlphaFoldDB" id="A0A1T5M0P9"/>
<reference evidence="6 7" key="1">
    <citation type="submission" date="2017-02" db="EMBL/GenBank/DDBJ databases">
        <authorList>
            <person name="Peterson S.W."/>
        </authorList>
    </citation>
    <scope>NUCLEOTIDE SEQUENCE [LARGE SCALE GENOMIC DNA]</scope>
    <source>
        <strain evidence="6 7">M1</strain>
    </source>
</reference>
<dbReference type="PANTHER" id="PTHR43776">
    <property type="entry name" value="TRANSPORT ATP-BINDING PROTEIN"/>
    <property type="match status" value="1"/>
</dbReference>
<dbReference type="PANTHER" id="PTHR43776:SF7">
    <property type="entry name" value="D,D-DIPEPTIDE TRANSPORT ATP-BINDING PROTEIN DDPF-RELATED"/>
    <property type="match status" value="1"/>
</dbReference>
<dbReference type="InterPro" id="IPR003439">
    <property type="entry name" value="ABC_transporter-like_ATP-bd"/>
</dbReference>
<proteinExistence type="inferred from homology"/>
<feature type="domain" description="ABC transporter" evidence="5">
    <location>
        <begin position="2"/>
        <end position="250"/>
    </location>
</feature>
<dbReference type="EMBL" id="FUZT01000009">
    <property type="protein sequence ID" value="SKC81459.1"/>
    <property type="molecule type" value="Genomic_DNA"/>
</dbReference>
<comment type="similarity">
    <text evidence="1">Belongs to the ABC transporter superfamily.</text>
</comment>
<evidence type="ECO:0000256" key="3">
    <source>
        <dbReference type="ARBA" id="ARBA00022741"/>
    </source>
</evidence>
<organism evidence="6 7">
    <name type="scientific">Maledivibacter halophilus</name>
    <dbReference type="NCBI Taxonomy" id="36842"/>
    <lineage>
        <taxon>Bacteria</taxon>
        <taxon>Bacillati</taxon>
        <taxon>Bacillota</taxon>
        <taxon>Clostridia</taxon>
        <taxon>Peptostreptococcales</taxon>
        <taxon>Caminicellaceae</taxon>
        <taxon>Maledivibacter</taxon>
    </lineage>
</organism>
<dbReference type="PROSITE" id="PS50893">
    <property type="entry name" value="ABC_TRANSPORTER_2"/>
    <property type="match status" value="1"/>
</dbReference>
<dbReference type="STRING" id="36842.SAMN02194393_03612"/>
<evidence type="ECO:0000256" key="2">
    <source>
        <dbReference type="ARBA" id="ARBA00022448"/>
    </source>
</evidence>
<accession>A0A1T5M0P9</accession>
<dbReference type="PROSITE" id="PS00211">
    <property type="entry name" value="ABC_TRANSPORTER_1"/>
    <property type="match status" value="1"/>
</dbReference>
<keyword evidence="3" id="KW-0547">Nucleotide-binding</keyword>
<dbReference type="InterPro" id="IPR050319">
    <property type="entry name" value="ABC_transp_ATP-bind"/>
</dbReference>
<protein>
    <submittedName>
        <fullName evidence="6">Peptide/nickel transport system ATP-binding protein</fullName>
    </submittedName>
</protein>
<dbReference type="InterPro" id="IPR017871">
    <property type="entry name" value="ABC_transporter-like_CS"/>
</dbReference>
<dbReference type="SUPFAM" id="SSF52540">
    <property type="entry name" value="P-loop containing nucleoside triphosphate hydrolases"/>
    <property type="match status" value="1"/>
</dbReference>
<dbReference type="SMART" id="SM00382">
    <property type="entry name" value="AAA"/>
    <property type="match status" value="1"/>
</dbReference>
<evidence type="ECO:0000259" key="5">
    <source>
        <dbReference type="PROSITE" id="PS50893"/>
    </source>
</evidence>
<dbReference type="RefSeq" id="WP_079493461.1">
    <property type="nucleotide sequence ID" value="NZ_FUZT01000009.1"/>
</dbReference>